<gene>
    <name evidence="3" type="ORF">J2S13_002943</name>
</gene>
<feature type="transmembrane region" description="Helical" evidence="1">
    <location>
        <begin position="203"/>
        <end position="224"/>
    </location>
</feature>
<keyword evidence="1" id="KW-0812">Transmembrane</keyword>
<organism evidence="3 4">
    <name type="scientific">Oikeobacillus pervagus</name>
    <dbReference type="NCBI Taxonomy" id="1325931"/>
    <lineage>
        <taxon>Bacteria</taxon>
        <taxon>Bacillati</taxon>
        <taxon>Bacillota</taxon>
        <taxon>Bacilli</taxon>
        <taxon>Bacillales</taxon>
        <taxon>Bacillaceae</taxon>
        <taxon>Oikeobacillus</taxon>
    </lineage>
</organism>
<keyword evidence="3" id="KW-0645">Protease</keyword>
<evidence type="ECO:0000259" key="2">
    <source>
        <dbReference type="Pfam" id="PF02517"/>
    </source>
</evidence>
<keyword evidence="4" id="KW-1185">Reference proteome</keyword>
<reference evidence="3" key="1">
    <citation type="submission" date="2023-07" db="EMBL/GenBank/DDBJ databases">
        <title>Genomic Encyclopedia of Type Strains, Phase IV (KMG-IV): sequencing the most valuable type-strain genomes for metagenomic binning, comparative biology and taxonomic classification.</title>
        <authorList>
            <person name="Goeker M."/>
        </authorList>
    </citation>
    <scope>NUCLEOTIDE SEQUENCE</scope>
    <source>
        <strain evidence="3">DSM 23947</strain>
    </source>
</reference>
<proteinExistence type="predicted"/>
<dbReference type="RefSeq" id="WP_307258543.1">
    <property type="nucleotide sequence ID" value="NZ_JAUSUC010000052.1"/>
</dbReference>
<dbReference type="GO" id="GO:0006508">
    <property type="term" value="P:proteolysis"/>
    <property type="evidence" value="ECO:0007669"/>
    <property type="project" value="UniProtKB-KW"/>
</dbReference>
<dbReference type="GO" id="GO:0080120">
    <property type="term" value="P:CAAX-box protein maturation"/>
    <property type="evidence" value="ECO:0007669"/>
    <property type="project" value="UniProtKB-ARBA"/>
</dbReference>
<evidence type="ECO:0000313" key="3">
    <source>
        <dbReference type="EMBL" id="MDQ0216484.1"/>
    </source>
</evidence>
<feature type="transmembrane region" description="Helical" evidence="1">
    <location>
        <begin position="128"/>
        <end position="148"/>
    </location>
</feature>
<dbReference type="InterPro" id="IPR052710">
    <property type="entry name" value="CAAX_protease"/>
</dbReference>
<feature type="transmembrane region" description="Helical" evidence="1">
    <location>
        <begin position="85"/>
        <end position="108"/>
    </location>
</feature>
<feature type="transmembrane region" description="Helical" evidence="1">
    <location>
        <begin position="7"/>
        <end position="27"/>
    </location>
</feature>
<keyword evidence="3" id="KW-0378">Hydrolase</keyword>
<dbReference type="EMBL" id="JAUSUC010000052">
    <property type="protein sequence ID" value="MDQ0216484.1"/>
    <property type="molecule type" value="Genomic_DNA"/>
</dbReference>
<comment type="caution">
    <text evidence="3">The sequence shown here is derived from an EMBL/GenBank/DDBJ whole genome shotgun (WGS) entry which is preliminary data.</text>
</comment>
<evidence type="ECO:0000256" key="1">
    <source>
        <dbReference type="SAM" id="Phobius"/>
    </source>
</evidence>
<name>A0AAJ1T0N8_9BACI</name>
<sequence length="246" mass="27960">MKKEYGFILIVYLIMHLSSFIGIPLVYKIGINQGVEPSMMQQLTPGYWLTFSFSVALVIILLILKKAEIRQTRLHSDPPMHVQGSTFWAIAGVFLAFFAQDIAIRIELLLGVTPGSENTQQIIQIIEYVPFTMIVASILGPILEEIVFRKVIFGSLYERFPFWVAALISSVIFSAAHMELEHTLLYSAMGFTFAFLYVKTKRLIVPIIAHVSMNTLVILGQYFFRDELEKYIEEAEKISGFIGGFF</sequence>
<feature type="domain" description="CAAX prenyl protease 2/Lysostaphin resistance protein A-like" evidence="2">
    <location>
        <begin position="130"/>
        <end position="215"/>
    </location>
</feature>
<dbReference type="InterPro" id="IPR003675">
    <property type="entry name" value="Rce1/LyrA-like_dom"/>
</dbReference>
<dbReference type="PANTHER" id="PTHR36435">
    <property type="entry name" value="SLR1288 PROTEIN"/>
    <property type="match status" value="1"/>
</dbReference>
<feature type="transmembrane region" description="Helical" evidence="1">
    <location>
        <begin position="183"/>
        <end position="198"/>
    </location>
</feature>
<evidence type="ECO:0000313" key="4">
    <source>
        <dbReference type="Proteomes" id="UP001237207"/>
    </source>
</evidence>
<accession>A0AAJ1T0N8</accession>
<dbReference type="AlphaFoldDB" id="A0AAJ1T0N8"/>
<keyword evidence="1" id="KW-1133">Transmembrane helix</keyword>
<dbReference type="Proteomes" id="UP001237207">
    <property type="component" value="Unassembled WGS sequence"/>
</dbReference>
<dbReference type="PANTHER" id="PTHR36435:SF6">
    <property type="entry name" value="ABORTIVE INFECTION PROTEIN"/>
    <property type="match status" value="1"/>
</dbReference>
<protein>
    <submittedName>
        <fullName evidence="3">Membrane protease YdiL (CAAX protease family)</fullName>
    </submittedName>
</protein>
<feature type="transmembrane region" description="Helical" evidence="1">
    <location>
        <begin position="47"/>
        <end position="64"/>
    </location>
</feature>
<keyword evidence="1" id="KW-0472">Membrane</keyword>
<dbReference type="Pfam" id="PF02517">
    <property type="entry name" value="Rce1-like"/>
    <property type="match status" value="1"/>
</dbReference>
<dbReference type="GO" id="GO:0004175">
    <property type="term" value="F:endopeptidase activity"/>
    <property type="evidence" value="ECO:0007669"/>
    <property type="project" value="UniProtKB-ARBA"/>
</dbReference>
<feature type="transmembrane region" description="Helical" evidence="1">
    <location>
        <begin position="160"/>
        <end position="177"/>
    </location>
</feature>